<evidence type="ECO:0000313" key="9">
    <source>
        <dbReference type="EMBL" id="PIW37201.1"/>
    </source>
</evidence>
<evidence type="ECO:0000256" key="6">
    <source>
        <dbReference type="SAM" id="MobiDB-lite"/>
    </source>
</evidence>
<feature type="binding site" evidence="5">
    <location>
        <begin position="123"/>
        <end position="126"/>
    </location>
    <ligand>
        <name>(6S)-5,6,7,8-tetrahydrofolate</name>
        <dbReference type="ChEBI" id="CHEBI:57453"/>
    </ligand>
</feature>
<dbReference type="InterPro" id="IPR011034">
    <property type="entry name" value="Formyl_transferase-like_C_sf"/>
</dbReference>
<evidence type="ECO:0000256" key="2">
    <source>
        <dbReference type="ARBA" id="ARBA00012261"/>
    </source>
</evidence>
<dbReference type="Pfam" id="PF02911">
    <property type="entry name" value="Formyl_trans_C"/>
    <property type="match status" value="1"/>
</dbReference>
<comment type="catalytic activity">
    <reaction evidence="5">
        <text>L-methionyl-tRNA(fMet) + (6R)-10-formyltetrahydrofolate = N-formyl-L-methionyl-tRNA(fMet) + (6S)-5,6,7,8-tetrahydrofolate + H(+)</text>
        <dbReference type="Rhea" id="RHEA:24380"/>
        <dbReference type="Rhea" id="RHEA-COMP:9952"/>
        <dbReference type="Rhea" id="RHEA-COMP:9953"/>
        <dbReference type="ChEBI" id="CHEBI:15378"/>
        <dbReference type="ChEBI" id="CHEBI:57453"/>
        <dbReference type="ChEBI" id="CHEBI:78530"/>
        <dbReference type="ChEBI" id="CHEBI:78844"/>
        <dbReference type="ChEBI" id="CHEBI:195366"/>
        <dbReference type="EC" id="2.1.2.9"/>
    </reaction>
</comment>
<evidence type="ECO:0000256" key="4">
    <source>
        <dbReference type="ARBA" id="ARBA00022917"/>
    </source>
</evidence>
<dbReference type="GO" id="GO:0004479">
    <property type="term" value="F:methionyl-tRNA formyltransferase activity"/>
    <property type="evidence" value="ECO:0007669"/>
    <property type="project" value="UniProtKB-UniRule"/>
</dbReference>
<evidence type="ECO:0000256" key="5">
    <source>
        <dbReference type="HAMAP-Rule" id="MF_00182"/>
    </source>
</evidence>
<comment type="similarity">
    <text evidence="1 5">Belongs to the Fmt family.</text>
</comment>
<dbReference type="InterPro" id="IPR001555">
    <property type="entry name" value="GART_AS"/>
</dbReference>
<dbReference type="SUPFAM" id="SSF53328">
    <property type="entry name" value="Formyltransferase"/>
    <property type="match status" value="1"/>
</dbReference>
<feature type="region of interest" description="Disordered" evidence="6">
    <location>
        <begin position="281"/>
        <end position="300"/>
    </location>
</feature>
<dbReference type="InterPro" id="IPR005793">
    <property type="entry name" value="Formyl_trans_C"/>
</dbReference>
<dbReference type="PROSITE" id="PS00373">
    <property type="entry name" value="GART"/>
    <property type="match status" value="1"/>
</dbReference>
<protein>
    <recommendedName>
        <fullName evidence="2 5">Methionyl-tRNA formyltransferase</fullName>
        <ecNumber evidence="2 5">2.1.2.9</ecNumber>
    </recommendedName>
</protein>
<evidence type="ECO:0000259" key="8">
    <source>
        <dbReference type="Pfam" id="PF02911"/>
    </source>
</evidence>
<sequence>MAMSSPLKVIFFGTPELAVPCLEVLADPKQTPEISVVAVVTQPDKIGNRGRQAPPPVKLAAQRLGLPVLQPHRIKANNPEGSTFIDEVRSLRPDIAIVIAYGKIVPLELLNIPQLGFLNVHVSLLPRWRGASPIQAALLAGDSETGVTIMKMDEGMDTGPILLQRAINIDQADTAASIHDRLSSLGAAVMIEALTGYVSGALLPVTQPANGITSCGLIKKTNGLIDWSSDPAYIERQIRAMHPWPGAFTDIYGEPIKITEAHLESGRLVIDKVKPAGKGEMEYRAYSNGNRDRPLPPNKA</sequence>
<dbReference type="AlphaFoldDB" id="A0A2M7H4R3"/>
<dbReference type="InterPro" id="IPR044135">
    <property type="entry name" value="Met-tRNA-FMT_C"/>
</dbReference>
<feature type="domain" description="Formyl transferase C-terminal" evidence="8">
    <location>
        <begin position="218"/>
        <end position="265"/>
    </location>
</feature>
<dbReference type="InterPro" id="IPR036477">
    <property type="entry name" value="Formyl_transf_N_sf"/>
</dbReference>
<dbReference type="Proteomes" id="UP000230292">
    <property type="component" value="Unassembled WGS sequence"/>
</dbReference>
<name>A0A2M7H4R3_9BACT</name>
<gene>
    <name evidence="5" type="primary">fmt</name>
    <name evidence="9" type="ORF">COW24_01505</name>
</gene>
<dbReference type="InterPro" id="IPR005794">
    <property type="entry name" value="Fmt"/>
</dbReference>
<dbReference type="EC" id="2.1.2.9" evidence="2 5"/>
<dbReference type="PANTHER" id="PTHR11138">
    <property type="entry name" value="METHIONYL-TRNA FORMYLTRANSFERASE"/>
    <property type="match status" value="1"/>
</dbReference>
<feature type="domain" description="Formyl transferase N-terminal" evidence="7">
    <location>
        <begin position="8"/>
        <end position="194"/>
    </location>
</feature>
<dbReference type="GO" id="GO:0005829">
    <property type="term" value="C:cytosol"/>
    <property type="evidence" value="ECO:0007669"/>
    <property type="project" value="TreeGrafter"/>
</dbReference>
<evidence type="ECO:0000256" key="3">
    <source>
        <dbReference type="ARBA" id="ARBA00022679"/>
    </source>
</evidence>
<dbReference type="Pfam" id="PF00551">
    <property type="entry name" value="Formyl_trans_N"/>
    <property type="match status" value="1"/>
</dbReference>
<evidence type="ECO:0000313" key="10">
    <source>
        <dbReference type="Proteomes" id="UP000230292"/>
    </source>
</evidence>
<dbReference type="PANTHER" id="PTHR11138:SF5">
    <property type="entry name" value="METHIONYL-TRNA FORMYLTRANSFERASE, MITOCHONDRIAL"/>
    <property type="match status" value="1"/>
</dbReference>
<dbReference type="CDD" id="cd08646">
    <property type="entry name" value="FMT_core_Met-tRNA-FMT_N"/>
    <property type="match status" value="1"/>
</dbReference>
<comment type="caution">
    <text evidence="9">The sequence shown here is derived from an EMBL/GenBank/DDBJ whole genome shotgun (WGS) entry which is preliminary data.</text>
</comment>
<dbReference type="InterPro" id="IPR002376">
    <property type="entry name" value="Formyl_transf_N"/>
</dbReference>
<accession>A0A2M7H4R3</accession>
<dbReference type="SUPFAM" id="SSF50486">
    <property type="entry name" value="FMT C-terminal domain-like"/>
    <property type="match status" value="1"/>
</dbReference>
<dbReference type="HAMAP" id="MF_00182">
    <property type="entry name" value="Formyl_trans"/>
    <property type="match status" value="1"/>
</dbReference>
<dbReference type="CDD" id="cd08704">
    <property type="entry name" value="Met_tRNA_FMT_C"/>
    <property type="match status" value="1"/>
</dbReference>
<comment type="function">
    <text evidence="5">Attaches a formyl group to the free amino group of methionyl-tRNA(fMet). The formyl group appears to play a dual role in the initiator identity of N-formylmethionyl-tRNA by promoting its recognition by IF2 and preventing the misappropriation of this tRNA by the elongation apparatus.</text>
</comment>
<dbReference type="Gene3D" id="3.40.50.12230">
    <property type="match status" value="1"/>
</dbReference>
<keyword evidence="3 5" id="KW-0808">Transferase</keyword>
<keyword evidence="4 5" id="KW-0648">Protein biosynthesis</keyword>
<proteinExistence type="inferred from homology"/>
<evidence type="ECO:0000256" key="1">
    <source>
        <dbReference type="ARBA" id="ARBA00010699"/>
    </source>
</evidence>
<reference evidence="9 10" key="1">
    <citation type="submission" date="2017-09" db="EMBL/GenBank/DDBJ databases">
        <title>Depth-based differentiation of microbial function through sediment-hosted aquifers and enrichment of novel symbionts in the deep terrestrial subsurface.</title>
        <authorList>
            <person name="Probst A.J."/>
            <person name="Ladd B."/>
            <person name="Jarett J.K."/>
            <person name="Geller-Mcgrath D.E."/>
            <person name="Sieber C.M."/>
            <person name="Emerson J.B."/>
            <person name="Anantharaman K."/>
            <person name="Thomas B.C."/>
            <person name="Malmstrom R."/>
            <person name="Stieglmeier M."/>
            <person name="Klingl A."/>
            <person name="Woyke T."/>
            <person name="Ryan C.M."/>
            <person name="Banfield J.F."/>
        </authorList>
    </citation>
    <scope>NUCLEOTIDE SEQUENCE [LARGE SCALE GENOMIC DNA]</scope>
    <source>
        <strain evidence="9">CG15_BIG_FIL_POST_REV_8_21_14_020_45_12</strain>
    </source>
</reference>
<dbReference type="NCBIfam" id="TIGR00460">
    <property type="entry name" value="fmt"/>
    <property type="match status" value="1"/>
</dbReference>
<dbReference type="InterPro" id="IPR041711">
    <property type="entry name" value="Met-tRNA-FMT_N"/>
</dbReference>
<evidence type="ECO:0000259" key="7">
    <source>
        <dbReference type="Pfam" id="PF00551"/>
    </source>
</evidence>
<organism evidence="9 10">
    <name type="scientific">Candidatus Kerfeldbacteria bacterium CG15_BIG_FIL_POST_REV_8_21_14_020_45_12</name>
    <dbReference type="NCBI Taxonomy" id="2014247"/>
    <lineage>
        <taxon>Bacteria</taxon>
        <taxon>Candidatus Kerfeldiibacteriota</taxon>
    </lineage>
</organism>
<dbReference type="EMBL" id="PFGC01000019">
    <property type="protein sequence ID" value="PIW37201.1"/>
    <property type="molecule type" value="Genomic_DNA"/>
</dbReference>